<comment type="function">
    <text evidence="4">Regulates the transcription of the pyrimidine nucleotide (pyr) operon in response to exogenous pyrimidines.</text>
</comment>
<dbReference type="Pfam" id="PF00156">
    <property type="entry name" value="Pribosyltran"/>
    <property type="match status" value="1"/>
</dbReference>
<protein>
    <recommendedName>
        <fullName evidence="4">Bifunctional protein PyrR</fullName>
    </recommendedName>
    <domain>
        <recommendedName>
            <fullName evidence="4">Pyrimidine operon regulatory protein</fullName>
        </recommendedName>
    </domain>
    <domain>
        <recommendedName>
            <fullName evidence="4">Uracil phosphoribosyltransferase</fullName>
            <shortName evidence="4">UPRTase</shortName>
            <ecNumber evidence="4">2.4.2.9</ecNumber>
        </recommendedName>
    </domain>
</protein>
<dbReference type="RefSeq" id="WP_030521484.1">
    <property type="nucleotide sequence ID" value="NZ_JBEXYG010000004.1"/>
</dbReference>
<keyword evidence="4 7" id="KW-0328">Glycosyltransferase</keyword>
<evidence type="ECO:0000256" key="2">
    <source>
        <dbReference type="ARBA" id="ARBA00023015"/>
    </source>
</evidence>
<name>A0ABV2WHG8_9NOCA</name>
<dbReference type="CDD" id="cd06223">
    <property type="entry name" value="PRTases_typeI"/>
    <property type="match status" value="1"/>
</dbReference>
<evidence type="ECO:0000313" key="7">
    <source>
        <dbReference type="EMBL" id="MEU1950328.1"/>
    </source>
</evidence>
<dbReference type="Gene3D" id="3.40.50.2020">
    <property type="match status" value="1"/>
</dbReference>
<feature type="region of interest" description="Disordered" evidence="5">
    <location>
        <begin position="1"/>
        <end position="20"/>
    </location>
</feature>
<comment type="similarity">
    <text evidence="1 4">Belongs to the purine/pyrimidine phosphoribosyltransferase family. PyrR subfamily.</text>
</comment>
<keyword evidence="8" id="KW-1185">Reference proteome</keyword>
<proteinExistence type="inferred from homology"/>
<comment type="catalytic activity">
    <reaction evidence="4">
        <text>UMP + diphosphate = 5-phospho-alpha-D-ribose 1-diphosphate + uracil</text>
        <dbReference type="Rhea" id="RHEA:13017"/>
        <dbReference type="ChEBI" id="CHEBI:17568"/>
        <dbReference type="ChEBI" id="CHEBI:33019"/>
        <dbReference type="ChEBI" id="CHEBI:57865"/>
        <dbReference type="ChEBI" id="CHEBI:58017"/>
        <dbReference type="EC" id="2.4.2.9"/>
    </reaction>
</comment>
<dbReference type="HAMAP" id="MF_01219">
    <property type="entry name" value="PyrR"/>
    <property type="match status" value="1"/>
</dbReference>
<dbReference type="NCBIfam" id="NF003547">
    <property type="entry name" value="PRK05205.1-3"/>
    <property type="match status" value="1"/>
</dbReference>
<dbReference type="EMBL" id="JBEYBF010000001">
    <property type="protein sequence ID" value="MEU1950328.1"/>
    <property type="molecule type" value="Genomic_DNA"/>
</dbReference>
<sequence>MAVPEERGAAEATSPPERHTPEWVATGRELLSASDVGRTIARIAHQIIERTALDSGDPGTPRVVLIGIPTRGTTLAHRLTDKIEEFSGVRPALGSLDITLYRDDLRTKPHRPLERTSVPEGGIEDALVVLVDDVLFSGRTVRSALDALRDLGRPRAVQLAVLVDRGHRELPIRADFVGKNVPTARTEDVSVLLSEHDGRDGVFLHQGEGQ</sequence>
<feature type="domain" description="Phosphoribosyltransferase" evidence="6">
    <location>
        <begin position="32"/>
        <end position="177"/>
    </location>
</feature>
<accession>A0ABV2WHG8</accession>
<evidence type="ECO:0000259" key="6">
    <source>
        <dbReference type="Pfam" id="PF00156"/>
    </source>
</evidence>
<comment type="function">
    <text evidence="4">Also displays a weak uracil phosphoribosyltransferase activity which is not physiologically significant.</text>
</comment>
<keyword evidence="4 7" id="KW-0808">Transferase</keyword>
<dbReference type="InterPro" id="IPR023050">
    <property type="entry name" value="PyrR"/>
</dbReference>
<dbReference type="GeneID" id="96243690"/>
<evidence type="ECO:0000256" key="4">
    <source>
        <dbReference type="HAMAP-Rule" id="MF_01219"/>
    </source>
</evidence>
<dbReference type="GO" id="GO:0004845">
    <property type="term" value="F:uracil phosphoribosyltransferase activity"/>
    <property type="evidence" value="ECO:0007669"/>
    <property type="project" value="UniProtKB-EC"/>
</dbReference>
<dbReference type="NCBIfam" id="NF003549">
    <property type="entry name" value="PRK05205.1-5"/>
    <property type="match status" value="1"/>
</dbReference>
<evidence type="ECO:0000256" key="1">
    <source>
        <dbReference type="ARBA" id="ARBA00005565"/>
    </source>
</evidence>
<evidence type="ECO:0000313" key="8">
    <source>
        <dbReference type="Proteomes" id="UP001550628"/>
    </source>
</evidence>
<dbReference type="PANTHER" id="PTHR11608:SF0">
    <property type="entry name" value="BIFUNCTIONAL PROTEIN PYRR"/>
    <property type="match status" value="1"/>
</dbReference>
<organism evidence="7 8">
    <name type="scientific">Nocardia rhamnosiphila</name>
    <dbReference type="NCBI Taxonomy" id="426716"/>
    <lineage>
        <taxon>Bacteria</taxon>
        <taxon>Bacillati</taxon>
        <taxon>Actinomycetota</taxon>
        <taxon>Actinomycetes</taxon>
        <taxon>Mycobacteriales</taxon>
        <taxon>Nocardiaceae</taxon>
        <taxon>Nocardia</taxon>
    </lineage>
</organism>
<keyword evidence="2 4" id="KW-0805">Transcription regulation</keyword>
<comment type="caution">
    <text evidence="7">The sequence shown here is derived from an EMBL/GenBank/DDBJ whole genome shotgun (WGS) entry which is preliminary data.</text>
</comment>
<evidence type="ECO:0000256" key="5">
    <source>
        <dbReference type="SAM" id="MobiDB-lite"/>
    </source>
</evidence>
<dbReference type="Proteomes" id="UP001550628">
    <property type="component" value="Unassembled WGS sequence"/>
</dbReference>
<dbReference type="PANTHER" id="PTHR11608">
    <property type="entry name" value="BIFUNCTIONAL PROTEIN PYRR"/>
    <property type="match status" value="1"/>
</dbReference>
<dbReference type="InterPro" id="IPR000836">
    <property type="entry name" value="PRTase_dom"/>
</dbReference>
<dbReference type="InterPro" id="IPR050137">
    <property type="entry name" value="PyrR_bifunctional"/>
</dbReference>
<evidence type="ECO:0000256" key="3">
    <source>
        <dbReference type="ARBA" id="ARBA00023163"/>
    </source>
</evidence>
<dbReference type="SUPFAM" id="SSF53271">
    <property type="entry name" value="PRTase-like"/>
    <property type="match status" value="1"/>
</dbReference>
<dbReference type="EC" id="2.4.2.9" evidence="4"/>
<keyword evidence="3 4" id="KW-0804">Transcription</keyword>
<gene>
    <name evidence="4 7" type="primary">pyrR</name>
    <name evidence="7" type="ORF">ABZ510_00585</name>
</gene>
<reference evidence="7 8" key="1">
    <citation type="submission" date="2024-06" db="EMBL/GenBank/DDBJ databases">
        <title>The Natural Products Discovery Center: Release of the First 8490 Sequenced Strains for Exploring Actinobacteria Biosynthetic Diversity.</title>
        <authorList>
            <person name="Kalkreuter E."/>
            <person name="Kautsar S.A."/>
            <person name="Yang D."/>
            <person name="Bader C.D."/>
            <person name="Teijaro C.N."/>
            <person name="Fluegel L."/>
            <person name="Davis C.M."/>
            <person name="Simpson J.R."/>
            <person name="Lauterbach L."/>
            <person name="Steele A.D."/>
            <person name="Gui C."/>
            <person name="Meng S."/>
            <person name="Li G."/>
            <person name="Viehrig K."/>
            <person name="Ye F."/>
            <person name="Su P."/>
            <person name="Kiefer A.F."/>
            <person name="Nichols A."/>
            <person name="Cepeda A.J."/>
            <person name="Yan W."/>
            <person name="Fan B."/>
            <person name="Jiang Y."/>
            <person name="Adhikari A."/>
            <person name="Zheng C.-J."/>
            <person name="Schuster L."/>
            <person name="Cowan T.M."/>
            <person name="Smanski M.J."/>
            <person name="Chevrette M.G."/>
            <person name="De Carvalho L.P.S."/>
            <person name="Shen B."/>
        </authorList>
    </citation>
    <scope>NUCLEOTIDE SEQUENCE [LARGE SCALE GENOMIC DNA]</scope>
    <source>
        <strain evidence="7 8">NPDC019708</strain>
    </source>
</reference>
<dbReference type="InterPro" id="IPR029057">
    <property type="entry name" value="PRTase-like"/>
</dbReference>
<feature type="short sequence motif" description="PRPP-binding" evidence="4">
    <location>
        <begin position="128"/>
        <end position="140"/>
    </location>
</feature>